<dbReference type="EMBL" id="FNNC01000004">
    <property type="protein sequence ID" value="SDW65719.1"/>
    <property type="molecule type" value="Genomic_DNA"/>
</dbReference>
<proteinExistence type="predicted"/>
<dbReference type="STRING" id="1122204.SAMN05421781_2014"/>
<dbReference type="Proteomes" id="UP000199488">
    <property type="component" value="Unassembled WGS sequence"/>
</dbReference>
<dbReference type="InterPro" id="IPR057253">
    <property type="entry name" value="CoiA-like_N"/>
</dbReference>
<dbReference type="Pfam" id="PF25164">
    <property type="entry name" value="CoiA_N"/>
    <property type="match status" value="1"/>
</dbReference>
<evidence type="ECO:0000259" key="2">
    <source>
        <dbReference type="Pfam" id="PF25164"/>
    </source>
</evidence>
<dbReference type="Pfam" id="PF06054">
    <property type="entry name" value="CoiA_nuc"/>
    <property type="match status" value="1"/>
</dbReference>
<reference evidence="3 4" key="1">
    <citation type="submission" date="2016-10" db="EMBL/GenBank/DDBJ databases">
        <authorList>
            <person name="de Groot N.N."/>
        </authorList>
    </citation>
    <scope>NUCLEOTIDE SEQUENCE [LARGE SCALE GENOMIC DNA]</scope>
    <source>
        <strain evidence="3 4">DSM 23126</strain>
    </source>
</reference>
<evidence type="ECO:0000259" key="1">
    <source>
        <dbReference type="Pfam" id="PF06054"/>
    </source>
</evidence>
<name>A0A1H2VCW1_9BACI</name>
<evidence type="ECO:0000313" key="4">
    <source>
        <dbReference type="Proteomes" id="UP000199488"/>
    </source>
</evidence>
<dbReference type="InterPro" id="IPR010330">
    <property type="entry name" value="CoiA_nuc"/>
</dbReference>
<feature type="domain" description="Competence protein CoiA-like N-terminal" evidence="2">
    <location>
        <begin position="22"/>
        <end position="53"/>
    </location>
</feature>
<sequence length="396" mass="46247">MFNALIANGRAVSSLDPAIYPPYYCPDCGHEVHLRKKSNARPHFVHSRRTDCRLLVGETEEHTQGKTLLASWLKDQNLSPVIEKQFPEEGRRADVFVQWNGRKVALEMQRSTIDSPQLLTRSRTYTEKEIIPLWFFVPKLVQRKKAGRWFWNEAVWSSIFSGYFNAAPVLIPSSRELLIVQPFFETSPRRITARALRFPLAAVKLEYFFTPMKLSFSCLDEILEHKNKWRFSSYQFTGCVQYWAILEIYTRYLSHVSMHPADLGWPTPYCYVFRGPPLVWQTLLFYRIIHQKNASLKDIVNSVQKDPLLAPLIRSGLRAEVYLRQAVWHFLQWLKARKAVYFHHGHWHLKKDLLPEASAETGWSQDRSVARIFTAYIKKLEAEKRFIGTTGNSSIQ</sequence>
<dbReference type="RefSeq" id="WP_091614504.1">
    <property type="nucleotide sequence ID" value="NZ_FNNC01000004.1"/>
</dbReference>
<gene>
    <name evidence="3" type="ORF">SAMN05421781_2014</name>
</gene>
<organism evidence="3 4">
    <name type="scientific">Marinococcus luteus</name>
    <dbReference type="NCBI Taxonomy" id="1122204"/>
    <lineage>
        <taxon>Bacteria</taxon>
        <taxon>Bacillati</taxon>
        <taxon>Bacillota</taxon>
        <taxon>Bacilli</taxon>
        <taxon>Bacillales</taxon>
        <taxon>Bacillaceae</taxon>
        <taxon>Marinococcus</taxon>
    </lineage>
</organism>
<dbReference type="AlphaFoldDB" id="A0A1H2VCW1"/>
<feature type="domain" description="Competence protein CoiA nuclease-like" evidence="1">
    <location>
        <begin position="58"/>
        <end position="211"/>
    </location>
</feature>
<protein>
    <submittedName>
        <fullName evidence="3">Competence protein CoiA-like family, contains a predicted nuclease domain</fullName>
    </submittedName>
</protein>
<keyword evidence="4" id="KW-1185">Reference proteome</keyword>
<dbReference type="OrthoDB" id="3784230at2"/>
<accession>A0A1H2VCW1</accession>
<evidence type="ECO:0000313" key="3">
    <source>
        <dbReference type="EMBL" id="SDW65719.1"/>
    </source>
</evidence>